<organism evidence="3 4">
    <name type="scientific">Actinomadura craniellae</name>
    <dbReference type="NCBI Taxonomy" id="2231787"/>
    <lineage>
        <taxon>Bacteria</taxon>
        <taxon>Bacillati</taxon>
        <taxon>Actinomycetota</taxon>
        <taxon>Actinomycetes</taxon>
        <taxon>Streptosporangiales</taxon>
        <taxon>Thermomonosporaceae</taxon>
        <taxon>Actinomadura</taxon>
    </lineage>
</organism>
<feature type="compositionally biased region" description="Basic and acidic residues" evidence="1">
    <location>
        <begin position="85"/>
        <end position="100"/>
    </location>
</feature>
<dbReference type="Proteomes" id="UP000251891">
    <property type="component" value="Unassembled WGS sequence"/>
</dbReference>
<name>A0A365H3U6_9ACTN</name>
<comment type="caution">
    <text evidence="3">The sequence shown here is derived from an EMBL/GenBank/DDBJ whole genome shotgun (WGS) entry which is preliminary data.</text>
</comment>
<proteinExistence type="predicted"/>
<evidence type="ECO:0000313" key="3">
    <source>
        <dbReference type="EMBL" id="RAY13785.1"/>
    </source>
</evidence>
<evidence type="ECO:0000313" key="4">
    <source>
        <dbReference type="Proteomes" id="UP000251891"/>
    </source>
</evidence>
<reference evidence="3 4" key="1">
    <citation type="submission" date="2018-06" db="EMBL/GenBank/DDBJ databases">
        <title>Actinomadura craniellae sp. nov. isolated from marine sponge Craniella sp.</title>
        <authorList>
            <person name="Li L."/>
            <person name="Xu Q.H."/>
            <person name="Lin H.W."/>
            <person name="Lu Y.H."/>
        </authorList>
    </citation>
    <scope>NUCLEOTIDE SEQUENCE [LARGE SCALE GENOMIC DNA]</scope>
    <source>
        <strain evidence="3 4">LHW63021</strain>
    </source>
</reference>
<evidence type="ECO:0000256" key="1">
    <source>
        <dbReference type="SAM" id="MobiDB-lite"/>
    </source>
</evidence>
<dbReference type="InterPro" id="IPR002575">
    <property type="entry name" value="Aminoglycoside_PTrfase"/>
</dbReference>
<feature type="region of interest" description="Disordered" evidence="1">
    <location>
        <begin position="85"/>
        <end position="124"/>
    </location>
</feature>
<keyword evidence="4" id="KW-1185">Reference proteome</keyword>
<dbReference type="RefSeq" id="WP_111869323.1">
    <property type="nucleotide sequence ID" value="NZ_QLYX01000008.1"/>
</dbReference>
<dbReference type="Gene3D" id="3.90.1200.10">
    <property type="match status" value="1"/>
</dbReference>
<feature type="domain" description="Aminoglycoside phosphotransferase" evidence="2">
    <location>
        <begin position="127"/>
        <end position="301"/>
    </location>
</feature>
<evidence type="ECO:0000259" key="2">
    <source>
        <dbReference type="Pfam" id="PF01636"/>
    </source>
</evidence>
<dbReference type="SUPFAM" id="SSF56112">
    <property type="entry name" value="Protein kinase-like (PK-like)"/>
    <property type="match status" value="1"/>
</dbReference>
<dbReference type="PANTHER" id="PTHR40086:SF1">
    <property type="entry name" value="CELL CYCLE REGULATOR CCRZ"/>
    <property type="match status" value="1"/>
</dbReference>
<accession>A0A365H3U6</accession>
<gene>
    <name evidence="3" type="ORF">DPM19_19220</name>
</gene>
<sequence length="385" mass="43030">MVPDGARRNPDKTSTTHAAELFGLDPAELYAAAARSPEAACGFYNRNVRIGDLLVRTPIAGADGMDLRIWPEHEVLAAIAPHLEHDPSGFEAPEHPESRRITRGASSVGELAEPERAGGGRGSRAPRLLFVSTEPAFQVHEFVDGTLLDELAPRGTRVPVHVVEDVAELFRRLLDVPLRELPEVPGDWPGDGDTAAFARRLSATTGEVYETFRHDYAVEFRRLGIPGAPLAPVRWDTLGRRPFRLVHSDVHRKNMIVSGGRTVFLDWELALWGDPVYEMAVHLHKMAYFDDERHALLQRWARVMPVDAVRGWQADLETYLAHERMKSAIVDTVRYTQLVRSGGQTPEQDRQLIVKLTHKLNAAGPYWGRRVLESDHVERVIRAGG</sequence>
<dbReference type="PANTHER" id="PTHR40086">
    <property type="entry name" value="PHOSPHOTRANSFERASE YTMP-RELATED"/>
    <property type="match status" value="1"/>
</dbReference>
<protein>
    <recommendedName>
        <fullName evidence="2">Aminoglycoside phosphotransferase domain-containing protein</fullName>
    </recommendedName>
</protein>
<dbReference type="EMBL" id="QLYX01000008">
    <property type="protein sequence ID" value="RAY13785.1"/>
    <property type="molecule type" value="Genomic_DNA"/>
</dbReference>
<dbReference type="Pfam" id="PF01636">
    <property type="entry name" value="APH"/>
    <property type="match status" value="1"/>
</dbReference>
<dbReference type="AlphaFoldDB" id="A0A365H3U6"/>
<dbReference type="OrthoDB" id="3454210at2"/>
<dbReference type="InterPro" id="IPR052077">
    <property type="entry name" value="CcrZ_PhaseVar_Mediator"/>
</dbReference>
<dbReference type="InterPro" id="IPR011009">
    <property type="entry name" value="Kinase-like_dom_sf"/>
</dbReference>